<evidence type="ECO:0000313" key="6">
    <source>
        <dbReference type="Proteomes" id="UP000011083"/>
    </source>
</evidence>
<evidence type="ECO:0000256" key="1">
    <source>
        <dbReference type="ARBA" id="ARBA00005964"/>
    </source>
</evidence>
<evidence type="ECO:0000256" key="2">
    <source>
        <dbReference type="ARBA" id="ARBA00022801"/>
    </source>
</evidence>
<feature type="signal peptide" evidence="3">
    <location>
        <begin position="1"/>
        <end position="24"/>
    </location>
</feature>
<dbReference type="KEGG" id="acan:ACA1_164390"/>
<dbReference type="Gene3D" id="3.40.50.1820">
    <property type="entry name" value="alpha/beta hydrolase"/>
    <property type="match status" value="1"/>
</dbReference>
<evidence type="ECO:0000259" key="4">
    <source>
        <dbReference type="Pfam" id="PF00135"/>
    </source>
</evidence>
<dbReference type="ESTHER" id="acaca-l8gr27">
    <property type="family name" value="Cholinesterase-like"/>
</dbReference>
<accession>L8GR27</accession>
<gene>
    <name evidence="5" type="ORF">ACA1_164390</name>
</gene>
<dbReference type="VEuPathDB" id="AmoebaDB:ACA1_164390"/>
<dbReference type="PROSITE" id="PS00122">
    <property type="entry name" value="CARBOXYLESTERASE_B_1"/>
    <property type="match status" value="1"/>
</dbReference>
<dbReference type="InterPro" id="IPR002018">
    <property type="entry name" value="CarbesteraseB"/>
</dbReference>
<comment type="similarity">
    <text evidence="1 3">Belongs to the type-B carboxylesterase/lipase family.</text>
</comment>
<dbReference type="InterPro" id="IPR019826">
    <property type="entry name" value="Carboxylesterase_B_AS"/>
</dbReference>
<dbReference type="OrthoDB" id="15500at2759"/>
<keyword evidence="3" id="KW-0732">Signal</keyword>
<keyword evidence="2 3" id="KW-0378">Hydrolase</keyword>
<dbReference type="Pfam" id="PF00135">
    <property type="entry name" value="COesterase"/>
    <property type="match status" value="1"/>
</dbReference>
<protein>
    <recommendedName>
        <fullName evidence="3">Carboxylic ester hydrolase</fullName>
        <ecNumber evidence="3">3.1.1.-</ecNumber>
    </recommendedName>
</protein>
<dbReference type="PANTHER" id="PTHR43918:SF4">
    <property type="entry name" value="CARBOXYLIC ESTER HYDROLASE"/>
    <property type="match status" value="1"/>
</dbReference>
<keyword evidence="6" id="KW-1185">Reference proteome</keyword>
<evidence type="ECO:0000256" key="3">
    <source>
        <dbReference type="RuleBase" id="RU361235"/>
    </source>
</evidence>
<sequence>MAKTSPALCLALLLLLVVLQCAQSKKHQQHHQPPQLIVDTQTGPVQGFVKDGIARAFLGIPFADPPQRFAAAAPASPWSGVYNATSFPVPCIQSPTLGSEDCLYLNVFTPKNTREGDDLPVMFYVHGGRYWTGQSDQYAGQWLSGNGRVVLVTIQYRLSVFGFFAMPELEDQADLNVGFQDQILAMQWVKDNIASFGGDPDRVTIFGESAGGNAAMLHTMVHPYSDPGAFLGQAQTAILQSTWQWVMPTLAQTKAASLKWAASRGCNQSSTADVLACMRALPAASIVPPTSEAMINYFQPCVDGVFLTDQPYNLIKRGEYDTDVRIVIGHTQDEGTYMAYTRTGFKTPADNITEADYLRALRNNSLGFMLTDAQIDEVLGWYAASTAQLGYWYGLAEVLGDWYIICGSNLAAHHLAKHGGPVYAFVWNYTSPYSTQPFFGASHGNELPYIFNASVYGVTNFAPSDYVLAARMIASWSRIAHKGKPAPPSWPRYKRKSPQAFMWEQVGTDPDPPTRTVPFLRSSRCFHWEPIFSADSLVQP</sequence>
<dbReference type="GO" id="GO:0052689">
    <property type="term" value="F:carboxylic ester hydrolase activity"/>
    <property type="evidence" value="ECO:0007669"/>
    <property type="project" value="TreeGrafter"/>
</dbReference>
<dbReference type="PANTHER" id="PTHR43918">
    <property type="entry name" value="ACETYLCHOLINESTERASE"/>
    <property type="match status" value="1"/>
</dbReference>
<dbReference type="RefSeq" id="XP_004337592.1">
    <property type="nucleotide sequence ID" value="XM_004337544.1"/>
</dbReference>
<reference evidence="5 6" key="1">
    <citation type="journal article" date="2013" name="Genome Biol.">
        <title>Genome of Acanthamoeba castellanii highlights extensive lateral gene transfer and early evolution of tyrosine kinase signaling.</title>
        <authorList>
            <person name="Clarke M."/>
            <person name="Lohan A.J."/>
            <person name="Liu B."/>
            <person name="Lagkouvardos I."/>
            <person name="Roy S."/>
            <person name="Zafar N."/>
            <person name="Bertelli C."/>
            <person name="Schilde C."/>
            <person name="Kianianmomeni A."/>
            <person name="Burglin T.R."/>
            <person name="Frech C."/>
            <person name="Turcotte B."/>
            <person name="Kopec K.O."/>
            <person name="Synnott J.M."/>
            <person name="Choo C."/>
            <person name="Paponov I."/>
            <person name="Finkler A."/>
            <person name="Soon Heng Tan C."/>
            <person name="Hutchins A.P."/>
            <person name="Weinmeier T."/>
            <person name="Rattei T."/>
            <person name="Chu J.S."/>
            <person name="Gimenez G."/>
            <person name="Irimia M."/>
            <person name="Rigden D.J."/>
            <person name="Fitzpatrick D.A."/>
            <person name="Lorenzo-Morales J."/>
            <person name="Bateman A."/>
            <person name="Chiu C.H."/>
            <person name="Tang P."/>
            <person name="Hegemann P."/>
            <person name="Fromm H."/>
            <person name="Raoult D."/>
            <person name="Greub G."/>
            <person name="Miranda-Saavedra D."/>
            <person name="Chen N."/>
            <person name="Nash P."/>
            <person name="Ginger M.L."/>
            <person name="Horn M."/>
            <person name="Schaap P."/>
            <person name="Caler L."/>
            <person name="Loftus B."/>
        </authorList>
    </citation>
    <scope>NUCLEOTIDE SEQUENCE [LARGE SCALE GENOMIC DNA]</scope>
    <source>
        <strain evidence="5 6">Neff</strain>
    </source>
</reference>
<dbReference type="PROSITE" id="PS00941">
    <property type="entry name" value="CARBOXYLESTERASE_B_2"/>
    <property type="match status" value="1"/>
</dbReference>
<dbReference type="EC" id="3.1.1.-" evidence="3"/>
<dbReference type="OMA" id="KASNCAD"/>
<proteinExistence type="inferred from homology"/>
<evidence type="ECO:0000313" key="5">
    <source>
        <dbReference type="EMBL" id="ELR15579.1"/>
    </source>
</evidence>
<feature type="chain" id="PRO_5005139211" description="Carboxylic ester hydrolase" evidence="3">
    <location>
        <begin position="25"/>
        <end position="540"/>
    </location>
</feature>
<organism evidence="5 6">
    <name type="scientific">Acanthamoeba castellanii (strain ATCC 30010 / Neff)</name>
    <dbReference type="NCBI Taxonomy" id="1257118"/>
    <lineage>
        <taxon>Eukaryota</taxon>
        <taxon>Amoebozoa</taxon>
        <taxon>Discosea</taxon>
        <taxon>Longamoebia</taxon>
        <taxon>Centramoebida</taxon>
        <taxon>Acanthamoebidae</taxon>
        <taxon>Acanthamoeba</taxon>
    </lineage>
</organism>
<dbReference type="SUPFAM" id="SSF53474">
    <property type="entry name" value="alpha/beta-Hydrolases"/>
    <property type="match status" value="1"/>
</dbReference>
<feature type="domain" description="Carboxylesterase type B" evidence="4">
    <location>
        <begin position="36"/>
        <end position="501"/>
    </location>
</feature>
<dbReference type="Proteomes" id="UP000011083">
    <property type="component" value="Unassembled WGS sequence"/>
</dbReference>
<name>L8GR27_ACACF</name>
<dbReference type="InterPro" id="IPR029058">
    <property type="entry name" value="AB_hydrolase_fold"/>
</dbReference>
<dbReference type="AlphaFoldDB" id="L8GR27"/>
<dbReference type="InterPro" id="IPR050654">
    <property type="entry name" value="AChE-related_enzymes"/>
</dbReference>
<dbReference type="STRING" id="1257118.L8GR27"/>
<dbReference type="GeneID" id="14916194"/>
<dbReference type="InterPro" id="IPR019819">
    <property type="entry name" value="Carboxylesterase_B_CS"/>
</dbReference>
<dbReference type="EMBL" id="KB008026">
    <property type="protein sequence ID" value="ELR15579.1"/>
    <property type="molecule type" value="Genomic_DNA"/>
</dbReference>